<organism evidence="2 3">
    <name type="scientific">Trema orientale</name>
    <name type="common">Charcoal tree</name>
    <name type="synonym">Celtis orientalis</name>
    <dbReference type="NCBI Taxonomy" id="63057"/>
    <lineage>
        <taxon>Eukaryota</taxon>
        <taxon>Viridiplantae</taxon>
        <taxon>Streptophyta</taxon>
        <taxon>Embryophyta</taxon>
        <taxon>Tracheophyta</taxon>
        <taxon>Spermatophyta</taxon>
        <taxon>Magnoliopsida</taxon>
        <taxon>eudicotyledons</taxon>
        <taxon>Gunneridae</taxon>
        <taxon>Pentapetalae</taxon>
        <taxon>rosids</taxon>
        <taxon>fabids</taxon>
        <taxon>Rosales</taxon>
        <taxon>Cannabaceae</taxon>
        <taxon>Trema</taxon>
    </lineage>
</organism>
<evidence type="ECO:0000313" key="3">
    <source>
        <dbReference type="Proteomes" id="UP000237000"/>
    </source>
</evidence>
<dbReference type="Proteomes" id="UP000237000">
    <property type="component" value="Unassembled WGS sequence"/>
</dbReference>
<feature type="region of interest" description="Disordered" evidence="1">
    <location>
        <begin position="131"/>
        <end position="154"/>
    </location>
</feature>
<protein>
    <submittedName>
        <fullName evidence="2">Uncharacterized protein</fullName>
    </submittedName>
</protein>
<reference evidence="3" key="1">
    <citation type="submission" date="2016-06" db="EMBL/GenBank/DDBJ databases">
        <title>Parallel loss of symbiosis genes in relatives of nitrogen-fixing non-legume Parasponia.</title>
        <authorList>
            <person name="Van Velzen R."/>
            <person name="Holmer R."/>
            <person name="Bu F."/>
            <person name="Rutten L."/>
            <person name="Van Zeijl A."/>
            <person name="Liu W."/>
            <person name="Santuari L."/>
            <person name="Cao Q."/>
            <person name="Sharma T."/>
            <person name="Shen D."/>
            <person name="Roswanjaya Y."/>
            <person name="Wardhani T."/>
            <person name="Kalhor M.S."/>
            <person name="Jansen J."/>
            <person name="Van den Hoogen J."/>
            <person name="Gungor B."/>
            <person name="Hartog M."/>
            <person name="Hontelez J."/>
            <person name="Verver J."/>
            <person name="Yang W.-C."/>
            <person name="Schijlen E."/>
            <person name="Repin R."/>
            <person name="Schilthuizen M."/>
            <person name="Schranz E."/>
            <person name="Heidstra R."/>
            <person name="Miyata K."/>
            <person name="Fedorova E."/>
            <person name="Kohlen W."/>
            <person name="Bisseling T."/>
            <person name="Smit S."/>
            <person name="Geurts R."/>
        </authorList>
    </citation>
    <scope>NUCLEOTIDE SEQUENCE [LARGE SCALE GENOMIC DNA]</scope>
    <source>
        <strain evidence="3">cv. RG33-2</strain>
    </source>
</reference>
<sequence length="154" mass="17196">MKLLESLRRAKLSCRKKRKSYLSLSANMRYQLKKGLKTSHAKEIEDACQVAVNEAIETWFREFSTSDIHGSRSFKDEVKSRYPEIDLSIYDLEEDSASAVGTPRSPIEALHDDEVGLQQDQAVIDGVATERDYTRVEDVPGGPTTDVAGTSQEG</sequence>
<accession>A0A2P5C0L0</accession>
<dbReference type="InParanoid" id="A0A2P5C0L0"/>
<dbReference type="EMBL" id="JXTC01000430">
    <property type="protein sequence ID" value="PON54602.1"/>
    <property type="molecule type" value="Genomic_DNA"/>
</dbReference>
<gene>
    <name evidence="2" type="ORF">TorRG33x02_302170</name>
</gene>
<evidence type="ECO:0000313" key="2">
    <source>
        <dbReference type="EMBL" id="PON54602.1"/>
    </source>
</evidence>
<dbReference type="OrthoDB" id="10365708at2759"/>
<comment type="caution">
    <text evidence="2">The sequence shown here is derived from an EMBL/GenBank/DDBJ whole genome shotgun (WGS) entry which is preliminary data.</text>
</comment>
<keyword evidence="3" id="KW-1185">Reference proteome</keyword>
<name>A0A2P5C0L0_TREOI</name>
<proteinExistence type="predicted"/>
<dbReference type="AlphaFoldDB" id="A0A2P5C0L0"/>
<evidence type="ECO:0000256" key="1">
    <source>
        <dbReference type="SAM" id="MobiDB-lite"/>
    </source>
</evidence>